<feature type="region of interest" description="Disordered" evidence="1">
    <location>
        <begin position="67"/>
        <end position="97"/>
    </location>
</feature>
<proteinExistence type="predicted"/>
<reference evidence="3 4" key="1">
    <citation type="journal article" date="2015" name="Plant Cell">
        <title>Oil accumulation by the oleaginous diatom Fistulifera solaris as revealed by the genome and transcriptome.</title>
        <authorList>
            <person name="Tanaka T."/>
            <person name="Maeda Y."/>
            <person name="Veluchamy A."/>
            <person name="Tanaka M."/>
            <person name="Abida H."/>
            <person name="Marechal E."/>
            <person name="Bowler C."/>
            <person name="Muto M."/>
            <person name="Sunaga Y."/>
            <person name="Tanaka M."/>
            <person name="Yoshino T."/>
            <person name="Taniguchi T."/>
            <person name="Fukuda Y."/>
            <person name="Nemoto M."/>
            <person name="Matsumoto M."/>
            <person name="Wong P.S."/>
            <person name="Aburatani S."/>
            <person name="Fujibuchi W."/>
        </authorList>
    </citation>
    <scope>NUCLEOTIDE SEQUENCE [LARGE SCALE GENOMIC DNA]</scope>
    <source>
        <strain evidence="3 4">JPCC DA0580</strain>
    </source>
</reference>
<dbReference type="EMBL" id="BDSP01000103">
    <property type="protein sequence ID" value="GAX16320.1"/>
    <property type="molecule type" value="Genomic_DNA"/>
</dbReference>
<feature type="chain" id="PRO_5012645031" evidence="2">
    <location>
        <begin position="21"/>
        <end position="456"/>
    </location>
</feature>
<evidence type="ECO:0000256" key="1">
    <source>
        <dbReference type="SAM" id="MobiDB-lite"/>
    </source>
</evidence>
<dbReference type="OrthoDB" id="51041at2759"/>
<name>A0A1Z5JQL9_FISSO</name>
<keyword evidence="2" id="KW-0732">Signal</keyword>
<evidence type="ECO:0000256" key="2">
    <source>
        <dbReference type="SAM" id="SignalP"/>
    </source>
</evidence>
<dbReference type="AlphaFoldDB" id="A0A1Z5JQL9"/>
<comment type="caution">
    <text evidence="3">The sequence shown here is derived from an EMBL/GenBank/DDBJ whole genome shotgun (WGS) entry which is preliminary data.</text>
</comment>
<accession>A0A1Z5JQL9</accession>
<keyword evidence="4" id="KW-1185">Reference proteome</keyword>
<evidence type="ECO:0000313" key="3">
    <source>
        <dbReference type="EMBL" id="GAX16320.1"/>
    </source>
</evidence>
<dbReference type="Proteomes" id="UP000198406">
    <property type="component" value="Unassembled WGS sequence"/>
</dbReference>
<protein>
    <submittedName>
        <fullName evidence="3">Uncharacterized protein</fullName>
    </submittedName>
</protein>
<evidence type="ECO:0000313" key="4">
    <source>
        <dbReference type="Proteomes" id="UP000198406"/>
    </source>
</evidence>
<organism evidence="3 4">
    <name type="scientific">Fistulifera solaris</name>
    <name type="common">Oleaginous diatom</name>
    <dbReference type="NCBI Taxonomy" id="1519565"/>
    <lineage>
        <taxon>Eukaryota</taxon>
        <taxon>Sar</taxon>
        <taxon>Stramenopiles</taxon>
        <taxon>Ochrophyta</taxon>
        <taxon>Bacillariophyta</taxon>
        <taxon>Bacillariophyceae</taxon>
        <taxon>Bacillariophycidae</taxon>
        <taxon>Naviculales</taxon>
        <taxon>Naviculaceae</taxon>
        <taxon>Fistulifera</taxon>
    </lineage>
</organism>
<dbReference type="InParanoid" id="A0A1Z5JQL9"/>
<sequence length="456" mass="48592">MKFIVSSFVLLFLQSKVANAQFACTFSATDEPNCLSHKDDDGSNCVWCSLSQFGFCVDEGQAESMEKSVPGVQCERNGPNGNDDAAPETDDGVSPSDDTIPDNYWKCLLQKTADACNAAECTWCKTKAGFGVCMTGPSADAAKESDWFDCEANDLEENQNTENEDSLYVADPYDPMCALSFLQNPTKDGCKAATDSDGNACEFCDLQGMGNLCLNAEQAEMAQQIGVTCDSQKVKAQDPYDPMCALSFLQNPTKDGCKAATDSDGNACEFCDLQGMGNLCLNAEQAEMAQQIGVTCDSSIASIKDEGKAIENPFDPACGLAFLQNPTEKACRTSTDSDGNTCAFCNLEGTPWCFSLEQAKIANSIGITCDDSSSNMTVEEETVEDPYDPMCALSFLQNPTKDGCKAATDSDGNACEFCDIQGMGNLCLNAEQAEMAQQIGVTCDKAVASSLRGAIA</sequence>
<gene>
    <name evidence="3" type="ORF">FisN_35Hh021</name>
</gene>
<feature type="signal peptide" evidence="2">
    <location>
        <begin position="1"/>
        <end position="20"/>
    </location>
</feature>